<gene>
    <name evidence="1" type="ORF">FA95DRAFT_1524413</name>
</gene>
<evidence type="ECO:0000313" key="2">
    <source>
        <dbReference type="Proteomes" id="UP000814033"/>
    </source>
</evidence>
<sequence>MSKEAILGTLVVVVLKARNLIDNHTFYKQDPYAKLQLSGASKQTEPDLKGGQHPVWDAELRFPISKDASDKKNRILTIQCYSKERKDDQLLGEGQLDIAETLRTGEFDDWIPLQLGSAQRGDIYLEMTFFAAGPAPLARRASKFIPSERLARPAAPYANSLAPTTPPKSHANLAPPQTSPHLLPPDLLPGGGRQPRPEQQQHGRHRQSGSGTQQQQQQHLSPPSASHSHSPKRDAALPPLPANGAPEPFVPSILRPGPHRDSQPVQETRPVPLDAGLHARYPGTGPTHASPPASARHSFAGAQDVPRPHPGQYAQDYQSPIPPAPAQVRPVSSYEQPAQARPVSAYEPPAEARPAPYEQPYLPGAYPGSPPPSTAPVHQAHHQHPPPAGGYAQPDGRHQSSGPFPPAQAQAQPYAQGYPPAQQPHYAPHTPPSPVQPDSRPSNGYFPPAQAPYAPAQAYPPQYPPGGYAAPQSPVYGPGSPPPPASYPPFAAPSQYTGGYPPAPAPGAAPSFPMPMPGAQGPSYGGYPPSPPAREELPDPYLLERYKTPLPLPPGADTPRPHQHQPQPQPPAQSQPPQPHPQPQPQPQPQWQPVRESADERAAREMQQREEEEDDRRREQERIDAELARNLDMELNLGAEGGGPGAGMGRQESERWVPGGWRPS</sequence>
<dbReference type="Proteomes" id="UP000814033">
    <property type="component" value="Unassembled WGS sequence"/>
</dbReference>
<keyword evidence="2" id="KW-1185">Reference proteome</keyword>
<reference evidence="1" key="1">
    <citation type="submission" date="2021-02" db="EMBL/GenBank/DDBJ databases">
        <authorList>
            <consortium name="DOE Joint Genome Institute"/>
            <person name="Ahrendt S."/>
            <person name="Looney B.P."/>
            <person name="Miyauchi S."/>
            <person name="Morin E."/>
            <person name="Drula E."/>
            <person name="Courty P.E."/>
            <person name="Chicoki N."/>
            <person name="Fauchery L."/>
            <person name="Kohler A."/>
            <person name="Kuo A."/>
            <person name="Labutti K."/>
            <person name="Pangilinan J."/>
            <person name="Lipzen A."/>
            <person name="Riley R."/>
            <person name="Andreopoulos W."/>
            <person name="He G."/>
            <person name="Johnson J."/>
            <person name="Barry K.W."/>
            <person name="Grigoriev I.V."/>
            <person name="Nagy L."/>
            <person name="Hibbett D."/>
            <person name="Henrissat B."/>
            <person name="Matheny P.B."/>
            <person name="Labbe J."/>
            <person name="Martin F."/>
        </authorList>
    </citation>
    <scope>NUCLEOTIDE SEQUENCE</scope>
    <source>
        <strain evidence="1">FP105234-sp</strain>
    </source>
</reference>
<organism evidence="1 2">
    <name type="scientific">Auriscalpium vulgare</name>
    <dbReference type="NCBI Taxonomy" id="40419"/>
    <lineage>
        <taxon>Eukaryota</taxon>
        <taxon>Fungi</taxon>
        <taxon>Dikarya</taxon>
        <taxon>Basidiomycota</taxon>
        <taxon>Agaricomycotina</taxon>
        <taxon>Agaricomycetes</taxon>
        <taxon>Russulales</taxon>
        <taxon>Auriscalpiaceae</taxon>
        <taxon>Auriscalpium</taxon>
    </lineage>
</organism>
<evidence type="ECO:0000313" key="1">
    <source>
        <dbReference type="EMBL" id="KAI0043241.1"/>
    </source>
</evidence>
<reference evidence="1" key="2">
    <citation type="journal article" date="2022" name="New Phytol.">
        <title>Evolutionary transition to the ectomycorrhizal habit in the genomes of a hyperdiverse lineage of mushroom-forming fungi.</title>
        <authorList>
            <person name="Looney B."/>
            <person name="Miyauchi S."/>
            <person name="Morin E."/>
            <person name="Drula E."/>
            <person name="Courty P.E."/>
            <person name="Kohler A."/>
            <person name="Kuo A."/>
            <person name="LaButti K."/>
            <person name="Pangilinan J."/>
            <person name="Lipzen A."/>
            <person name="Riley R."/>
            <person name="Andreopoulos W."/>
            <person name="He G."/>
            <person name="Johnson J."/>
            <person name="Nolan M."/>
            <person name="Tritt A."/>
            <person name="Barry K.W."/>
            <person name="Grigoriev I.V."/>
            <person name="Nagy L.G."/>
            <person name="Hibbett D."/>
            <person name="Henrissat B."/>
            <person name="Matheny P.B."/>
            <person name="Labbe J."/>
            <person name="Martin F.M."/>
        </authorList>
    </citation>
    <scope>NUCLEOTIDE SEQUENCE</scope>
    <source>
        <strain evidence="1">FP105234-sp</strain>
    </source>
</reference>
<comment type="caution">
    <text evidence="1">The sequence shown here is derived from an EMBL/GenBank/DDBJ whole genome shotgun (WGS) entry which is preliminary data.</text>
</comment>
<proteinExistence type="predicted"/>
<dbReference type="EMBL" id="MU276027">
    <property type="protein sequence ID" value="KAI0043241.1"/>
    <property type="molecule type" value="Genomic_DNA"/>
</dbReference>
<protein>
    <submittedName>
        <fullName evidence="1">Uncharacterized protein</fullName>
    </submittedName>
</protein>
<name>A0ACB8RGD1_9AGAM</name>
<accession>A0ACB8RGD1</accession>